<accession>A0A2Z2HWU1</accession>
<dbReference type="EMBL" id="CP019893">
    <property type="protein sequence ID" value="ARS91333.1"/>
    <property type="molecule type" value="Genomic_DNA"/>
</dbReference>
<organism evidence="1 2">
    <name type="scientific">Natrarchaeobaculum aegyptiacum</name>
    <dbReference type="NCBI Taxonomy" id="745377"/>
    <lineage>
        <taxon>Archaea</taxon>
        <taxon>Methanobacteriati</taxon>
        <taxon>Methanobacteriota</taxon>
        <taxon>Stenosarchaea group</taxon>
        <taxon>Halobacteria</taxon>
        <taxon>Halobacteriales</taxon>
        <taxon>Natrialbaceae</taxon>
        <taxon>Natrarchaeobaculum</taxon>
    </lineage>
</organism>
<proteinExistence type="predicted"/>
<dbReference type="Proteomes" id="UP000250088">
    <property type="component" value="Chromosome"/>
</dbReference>
<name>A0A2Z2HWU1_9EURY</name>
<sequence>MCAEFTKDDEGKRVVDADGEQIGIVESVESGTPHVDPDPGMADTIKSKLGWGDADEETYKLDEQNVESISDDEIRLERV</sequence>
<keyword evidence="2" id="KW-1185">Reference proteome</keyword>
<dbReference type="OrthoDB" id="229248at2157"/>
<evidence type="ECO:0000313" key="1">
    <source>
        <dbReference type="EMBL" id="ARS91333.1"/>
    </source>
</evidence>
<evidence type="ECO:0000313" key="2">
    <source>
        <dbReference type="Proteomes" id="UP000250088"/>
    </source>
</evidence>
<dbReference type="RefSeq" id="WP_086889701.1">
    <property type="nucleotide sequence ID" value="NZ_CP019893.1"/>
</dbReference>
<protein>
    <recommendedName>
        <fullName evidence="3">PRC-barrel domain containing protein</fullName>
    </recommendedName>
</protein>
<reference evidence="2" key="1">
    <citation type="submission" date="2017-02" db="EMBL/GenBank/DDBJ databases">
        <title>Natronthermophilus aegyptiacus gen. nov.,sp. nov., an aerobic, extremely halophilic alkalithermophilic archaeon isolated from the athalassohaline Wadi An Natrun, Egypt.</title>
        <authorList>
            <person name="Zhao B."/>
        </authorList>
    </citation>
    <scope>NUCLEOTIDE SEQUENCE [LARGE SCALE GENOMIC DNA]</scope>
    <source>
        <strain evidence="2">JW/NM-HA 15</strain>
    </source>
</reference>
<gene>
    <name evidence="1" type="ORF">B1756_17470</name>
</gene>
<dbReference type="GeneID" id="32895901"/>
<evidence type="ECO:0008006" key="3">
    <source>
        <dbReference type="Google" id="ProtNLM"/>
    </source>
</evidence>
<dbReference type="KEGG" id="naj:B1756_17470"/>
<dbReference type="AlphaFoldDB" id="A0A2Z2HWU1"/>